<reference evidence="1 2" key="1">
    <citation type="submission" date="2019-06" db="EMBL/GenBank/DDBJ databases">
        <title>Thermococcus indicus sp. nov., a Fe(III)-reducing hyperthermophilic archaeon isolated from the Onnuri vent field of the Central Indian Ocean ridge.</title>
        <authorList>
            <person name="Lim J.K."/>
            <person name="Kim Y.J."/>
            <person name="Kwon K.K."/>
        </authorList>
    </citation>
    <scope>NUCLEOTIDE SEQUENCE [LARGE SCALE GENOMIC DNA]</scope>
    <source>
        <strain evidence="1 2">IOH1</strain>
    </source>
</reference>
<accession>A0A4Y5SJ75</accession>
<dbReference type="Proteomes" id="UP000306007">
    <property type="component" value="Chromosome"/>
</dbReference>
<dbReference type="OrthoDB" id="87506at2157"/>
<dbReference type="EMBL" id="CP040846">
    <property type="protein sequence ID" value="QDA30836.1"/>
    <property type="molecule type" value="Genomic_DNA"/>
</dbReference>
<organism evidence="1 2">
    <name type="scientific">Thermococcus indicus</name>
    <dbReference type="NCBI Taxonomy" id="2586643"/>
    <lineage>
        <taxon>Archaea</taxon>
        <taxon>Methanobacteriati</taxon>
        <taxon>Methanobacteriota</taxon>
        <taxon>Thermococci</taxon>
        <taxon>Thermococcales</taxon>
        <taxon>Thermococcaceae</taxon>
        <taxon>Thermococcus</taxon>
    </lineage>
</organism>
<dbReference type="AlphaFoldDB" id="A0A4Y5SJ75"/>
<name>A0A4Y5SJ75_9EURY</name>
<gene>
    <name evidence="1" type="ORF">FH039_03345</name>
</gene>
<dbReference type="GeneID" id="40474187"/>
<protein>
    <submittedName>
        <fullName evidence="1">Uncharacterized protein</fullName>
    </submittedName>
</protein>
<evidence type="ECO:0000313" key="2">
    <source>
        <dbReference type="Proteomes" id="UP000306007"/>
    </source>
</evidence>
<keyword evidence="2" id="KW-1185">Reference proteome</keyword>
<evidence type="ECO:0000313" key="1">
    <source>
        <dbReference type="EMBL" id="QDA30836.1"/>
    </source>
</evidence>
<dbReference type="RefSeq" id="WP_139680202.1">
    <property type="nucleotide sequence ID" value="NZ_CP040846.1"/>
</dbReference>
<dbReference type="KEGG" id="tic:FH039_03345"/>
<proteinExistence type="predicted"/>
<sequence>MRWKPLFAVILGLLVVGVTAAGTNTSAEVAKESDKDTLDIDPISTPTGKMMYFYGEDAVKALVEMNRKNLTLRIVPSQELSQVTFLGVYEDTGGRVYYYIVEGPVKKETVLRDFVKKAKNFSQRPARRKISIMGRTRDWTEVGAVTWKKVFIGNTMEMGVMAEFSYVSTTSGMKYYLVEIHQSSNPKRSDIAVDEMAVDISVPTRIPLSEVWISKWLPKMDGGPKKYYSYTSTINVEGNLLSYSASASTSEETNDGVTFRWKVKSREIGRNVEFIHYDFVKKIGSGRLSRPAYGIILDANPSVIVVSKPNTARLSFEARVKFNVANWMIIPTDTLKFEVEVSPKGVREYRS</sequence>